<gene>
    <name evidence="13" type="ORF">SAMN05443429_101192</name>
</gene>
<dbReference type="PANTHER" id="PTHR32518">
    <property type="match status" value="1"/>
</dbReference>
<keyword evidence="6" id="KW-0963">Cytoplasm</keyword>
<dbReference type="Pfam" id="PF02446">
    <property type="entry name" value="Glyco_hydro_77"/>
    <property type="match status" value="1"/>
</dbReference>
<dbReference type="SUPFAM" id="SSF51445">
    <property type="entry name" value="(Trans)glycosidases"/>
    <property type="match status" value="1"/>
</dbReference>
<dbReference type="SUPFAM" id="SSF49452">
    <property type="entry name" value="Starch-binding domain-like"/>
    <property type="match status" value="2"/>
</dbReference>
<dbReference type="Gene3D" id="2.60.40.10">
    <property type="entry name" value="Immunoglobulins"/>
    <property type="match status" value="1"/>
</dbReference>
<dbReference type="PANTHER" id="PTHR32518:SF3">
    <property type="entry name" value="4-ALPHA-GLUCANOTRANSFERASE"/>
    <property type="match status" value="1"/>
</dbReference>
<dbReference type="STRING" id="1118202.SAMN05443429_101192"/>
<dbReference type="GO" id="GO:0004134">
    <property type="term" value="F:4-alpha-glucanotransferase activity"/>
    <property type="evidence" value="ECO:0007669"/>
    <property type="project" value="UniProtKB-EC"/>
</dbReference>
<evidence type="ECO:0000256" key="10">
    <source>
        <dbReference type="ARBA" id="ARBA00031423"/>
    </source>
</evidence>
<comment type="similarity">
    <text evidence="3">Belongs to the disproportionating enzyme family.</text>
</comment>
<dbReference type="GO" id="GO:0005975">
    <property type="term" value="P:carbohydrate metabolic process"/>
    <property type="evidence" value="ECO:0007669"/>
    <property type="project" value="InterPro"/>
</dbReference>
<dbReference type="RefSeq" id="WP_073177458.1">
    <property type="nucleotide sequence ID" value="NZ_FQYI01000001.1"/>
</dbReference>
<dbReference type="Pfam" id="PF00686">
    <property type="entry name" value="CBM_20"/>
    <property type="match status" value="1"/>
</dbReference>
<dbReference type="EMBL" id="FQYI01000001">
    <property type="protein sequence ID" value="SHI32640.1"/>
    <property type="molecule type" value="Genomic_DNA"/>
</dbReference>
<evidence type="ECO:0000256" key="6">
    <source>
        <dbReference type="ARBA" id="ARBA00022490"/>
    </source>
</evidence>
<evidence type="ECO:0000256" key="2">
    <source>
        <dbReference type="ARBA" id="ARBA00004496"/>
    </source>
</evidence>
<dbReference type="InterPro" id="IPR013783">
    <property type="entry name" value="Ig-like_fold"/>
</dbReference>
<dbReference type="InterPro" id="IPR002044">
    <property type="entry name" value="CBM20"/>
</dbReference>
<evidence type="ECO:0000256" key="3">
    <source>
        <dbReference type="ARBA" id="ARBA00005684"/>
    </source>
</evidence>
<dbReference type="GO" id="GO:2001070">
    <property type="term" value="F:starch binding"/>
    <property type="evidence" value="ECO:0007669"/>
    <property type="project" value="InterPro"/>
</dbReference>
<organism evidence="13 14">
    <name type="scientific">Cruoricaptor ignavus</name>
    <dbReference type="NCBI Taxonomy" id="1118202"/>
    <lineage>
        <taxon>Bacteria</taxon>
        <taxon>Pseudomonadati</taxon>
        <taxon>Bacteroidota</taxon>
        <taxon>Flavobacteriia</taxon>
        <taxon>Flavobacteriales</taxon>
        <taxon>Weeksellaceae</taxon>
        <taxon>Cruoricaptor</taxon>
    </lineage>
</organism>
<dbReference type="AlphaFoldDB" id="A0A1M6A863"/>
<comment type="subcellular location">
    <subcellularLocation>
        <location evidence="2">Cytoplasm</location>
    </subcellularLocation>
</comment>
<sequence length="884" mass="103508">MRITFHINYFTKPGQNLCLAIVENDAEIRSFPMSYESDSQWTVSIDYFSKNIAYKYQLMNDSGEILDEELTLHHLNFSHNYSDFQVFDFWNKKNFPENYLTNKVLENSLGNPKFKKVLPLKKHSHMFRLEAPIYNPDWKIVIMGASEALGNWDPAKAVEMQQTALGVWEVALYLPENQWIEYKYGLKNSVSGEVFDIEAGESRMLQPNSESGVLQIRADHFFRFKKSQLYYAGGVAIPIFSLRSENGFGIGEFSDLKLLADWAKDAGLTMIQTLPINDTTANFSWTDSYPYAPISLYALHPIYISFSELDFKIPDEYQEEFLQNENELNALELINYEAVIALKWKYLRAVFDANYSKILKDRNFKNFLKSNEVWLQPYAAFCILRDRYNTPDFSKWKTHRKFVAGKIAAIFQEKSKDFREAMLHCWVQFQLHKQLSDSVKYAHNFGISLKGDLPIGIYRFSVEAWKEPELYGMDFQAGAPPDFFTELGQNWGFPTYNWEAMKADGYQWWKSRFAALEKYFDAMRIDHILGFFRIWRIPTTATQALLGYYYPAVPITEEELSRRNIPLNYERFAKPFINEQILDEFFGDEKDFVKSQFLDAKENGEFSLKPEFDNQQKITEYFENNENEDLKQKLLSLAANVLLIEEIRDGKSVFHPQFSLAKTNSYRFLSDFEKHEFYHLHKDYFFNWQDELWAKSAMEKLPAILDSSAMLICAEDLGFVPDSVPVVMDRLGILALKVQRMAPDNLPFYNPKVAGYLNVVTTSSHDSSTLRQWWQENRGLTQDYFNQQLHQWGTAPVDLEPYLAEMILKQHIYSDAMLAIFPIQDFFATDAGIANPKLENERINDPGNFPHYWRYRMHISLENLNSRTDFNEKIYNWMKDSGRV</sequence>
<evidence type="ECO:0000256" key="5">
    <source>
        <dbReference type="ARBA" id="ARBA00020295"/>
    </source>
</evidence>
<evidence type="ECO:0000256" key="7">
    <source>
        <dbReference type="ARBA" id="ARBA00022676"/>
    </source>
</evidence>
<keyword evidence="9" id="KW-0119">Carbohydrate metabolism</keyword>
<dbReference type="Proteomes" id="UP000184335">
    <property type="component" value="Unassembled WGS sequence"/>
</dbReference>
<protein>
    <recommendedName>
        <fullName evidence="5">4-alpha-glucanotransferase</fullName>
        <ecNumber evidence="4">2.4.1.25</ecNumber>
    </recommendedName>
    <alternativeName>
        <fullName evidence="10">Amylomaltase</fullName>
    </alternativeName>
    <alternativeName>
        <fullName evidence="11">Disproportionating enzyme</fullName>
    </alternativeName>
</protein>
<comment type="catalytic activity">
    <reaction evidence="1">
        <text>Transfers a segment of a (1-&gt;4)-alpha-D-glucan to a new position in an acceptor, which may be glucose or a (1-&gt;4)-alpha-D-glucan.</text>
        <dbReference type="EC" id="2.4.1.25"/>
    </reaction>
</comment>
<dbReference type="SMART" id="SM01065">
    <property type="entry name" value="CBM_2"/>
    <property type="match status" value="1"/>
</dbReference>
<dbReference type="Gene3D" id="3.20.20.80">
    <property type="entry name" value="Glycosidases"/>
    <property type="match status" value="2"/>
</dbReference>
<name>A0A1M6A863_9FLAO</name>
<evidence type="ECO:0000256" key="1">
    <source>
        <dbReference type="ARBA" id="ARBA00000439"/>
    </source>
</evidence>
<reference evidence="13 14" key="1">
    <citation type="submission" date="2016-11" db="EMBL/GenBank/DDBJ databases">
        <authorList>
            <person name="Jaros S."/>
            <person name="Januszkiewicz K."/>
            <person name="Wedrychowicz H."/>
        </authorList>
    </citation>
    <scope>NUCLEOTIDE SEQUENCE [LARGE SCALE GENOMIC DNA]</scope>
    <source>
        <strain evidence="13 14">DSM 25479</strain>
    </source>
</reference>
<evidence type="ECO:0000313" key="13">
    <source>
        <dbReference type="EMBL" id="SHI32640.1"/>
    </source>
</evidence>
<evidence type="ECO:0000256" key="8">
    <source>
        <dbReference type="ARBA" id="ARBA00022679"/>
    </source>
</evidence>
<evidence type="ECO:0000256" key="4">
    <source>
        <dbReference type="ARBA" id="ARBA00012560"/>
    </source>
</evidence>
<dbReference type="InterPro" id="IPR003385">
    <property type="entry name" value="Glyco_hydro_77"/>
</dbReference>
<dbReference type="PROSITE" id="PS51166">
    <property type="entry name" value="CBM20"/>
    <property type="match status" value="1"/>
</dbReference>
<keyword evidence="8 13" id="KW-0808">Transferase</keyword>
<dbReference type="InterPro" id="IPR013784">
    <property type="entry name" value="Carb-bd-like_fold"/>
</dbReference>
<dbReference type="GO" id="GO:0005737">
    <property type="term" value="C:cytoplasm"/>
    <property type="evidence" value="ECO:0007669"/>
    <property type="project" value="UniProtKB-SubCell"/>
</dbReference>
<evidence type="ECO:0000313" key="14">
    <source>
        <dbReference type="Proteomes" id="UP000184335"/>
    </source>
</evidence>
<dbReference type="OrthoDB" id="9811841at2"/>
<evidence type="ECO:0000256" key="9">
    <source>
        <dbReference type="ARBA" id="ARBA00023277"/>
    </source>
</evidence>
<dbReference type="InterPro" id="IPR017853">
    <property type="entry name" value="GH"/>
</dbReference>
<accession>A0A1M6A863</accession>
<evidence type="ECO:0000256" key="11">
    <source>
        <dbReference type="ARBA" id="ARBA00031501"/>
    </source>
</evidence>
<evidence type="ECO:0000259" key="12">
    <source>
        <dbReference type="PROSITE" id="PS51166"/>
    </source>
</evidence>
<proteinExistence type="inferred from homology"/>
<feature type="domain" description="CBM20" evidence="12">
    <location>
        <begin position="117"/>
        <end position="226"/>
    </location>
</feature>
<keyword evidence="7" id="KW-0328">Glycosyltransferase</keyword>
<keyword evidence="14" id="KW-1185">Reference proteome</keyword>
<dbReference type="EC" id="2.4.1.25" evidence="4"/>